<accession>A0AA41X5X5</accession>
<organism evidence="1 2">
    <name type="scientific">Ectobacillus ponti</name>
    <dbReference type="NCBI Taxonomy" id="2961894"/>
    <lineage>
        <taxon>Bacteria</taxon>
        <taxon>Bacillati</taxon>
        <taxon>Bacillota</taxon>
        <taxon>Bacilli</taxon>
        <taxon>Bacillales</taxon>
        <taxon>Bacillaceae</taxon>
        <taxon>Ectobacillus</taxon>
    </lineage>
</organism>
<evidence type="ECO:0000313" key="2">
    <source>
        <dbReference type="Proteomes" id="UP001156102"/>
    </source>
</evidence>
<dbReference type="AlphaFoldDB" id="A0AA41X5X5"/>
<dbReference type="Proteomes" id="UP001156102">
    <property type="component" value="Unassembled WGS sequence"/>
</dbReference>
<comment type="caution">
    <text evidence="1">The sequence shown here is derived from an EMBL/GenBank/DDBJ whole genome shotgun (WGS) entry which is preliminary data.</text>
</comment>
<name>A0AA41X5X5_9BACI</name>
<sequence>MSGQQELYAIKQELRSIINELESIASGVGHDFEGIGNRGCASAIHEVADHYRSVTDKLSRIDTTKIKEGFPGSSQCTT</sequence>
<evidence type="ECO:0000313" key="1">
    <source>
        <dbReference type="EMBL" id="MCP8969377.1"/>
    </source>
</evidence>
<dbReference type="RefSeq" id="WP_254759299.1">
    <property type="nucleotide sequence ID" value="NZ_JANCLT010000006.1"/>
</dbReference>
<dbReference type="EMBL" id="JANCLT010000006">
    <property type="protein sequence ID" value="MCP8969377.1"/>
    <property type="molecule type" value="Genomic_DNA"/>
</dbReference>
<protein>
    <submittedName>
        <fullName evidence="1">Uncharacterized protein</fullName>
    </submittedName>
</protein>
<reference evidence="1" key="1">
    <citation type="submission" date="2022-07" db="EMBL/GenBank/DDBJ databases">
        <authorList>
            <person name="Li W.-J."/>
            <person name="Deng Q.-Q."/>
        </authorList>
    </citation>
    <scope>NUCLEOTIDE SEQUENCE</scope>
    <source>
        <strain evidence="1">SYSU M60031</strain>
    </source>
</reference>
<keyword evidence="2" id="KW-1185">Reference proteome</keyword>
<proteinExistence type="predicted"/>
<gene>
    <name evidence="1" type="ORF">NK662_12655</name>
</gene>